<evidence type="ECO:0000256" key="3">
    <source>
        <dbReference type="SAM" id="SignalP"/>
    </source>
</evidence>
<evidence type="ECO:0000256" key="2">
    <source>
        <dbReference type="PROSITE-ProRule" id="PRU00497"/>
    </source>
</evidence>
<evidence type="ECO:0000313" key="5">
    <source>
        <dbReference type="Proteomes" id="UP001152799"/>
    </source>
</evidence>
<keyword evidence="3" id="KW-0732">Signal</keyword>
<reference evidence="4" key="1">
    <citation type="submission" date="2022-01" db="EMBL/GenBank/DDBJ databases">
        <authorList>
            <person name="King R."/>
        </authorList>
    </citation>
    <scope>NUCLEOTIDE SEQUENCE</scope>
</reference>
<dbReference type="AlphaFoldDB" id="A0A9N9QRE3"/>
<protein>
    <recommendedName>
        <fullName evidence="6">Cuticle protein</fullName>
    </recommendedName>
</protein>
<feature type="chain" id="PRO_5040418948" description="Cuticle protein" evidence="3">
    <location>
        <begin position="17"/>
        <end position="206"/>
    </location>
</feature>
<dbReference type="EMBL" id="OU892283">
    <property type="protein sequence ID" value="CAG9771833.1"/>
    <property type="molecule type" value="Genomic_DNA"/>
</dbReference>
<gene>
    <name evidence="4" type="ORF">CEUTPL_LOCUS12258</name>
</gene>
<dbReference type="OrthoDB" id="6748312at2759"/>
<dbReference type="Proteomes" id="UP001152799">
    <property type="component" value="Chromosome 7"/>
</dbReference>
<dbReference type="Pfam" id="PF00379">
    <property type="entry name" value="Chitin_bind_4"/>
    <property type="match status" value="1"/>
</dbReference>
<dbReference type="GO" id="GO:0005615">
    <property type="term" value="C:extracellular space"/>
    <property type="evidence" value="ECO:0007669"/>
    <property type="project" value="TreeGrafter"/>
</dbReference>
<dbReference type="GO" id="GO:0042302">
    <property type="term" value="F:structural constituent of cuticle"/>
    <property type="evidence" value="ECO:0007669"/>
    <property type="project" value="UniProtKB-UniRule"/>
</dbReference>
<dbReference type="PANTHER" id="PTHR12236:SF95">
    <property type="entry name" value="CUTICULAR PROTEIN 76BD, ISOFORM C-RELATED"/>
    <property type="match status" value="1"/>
</dbReference>
<feature type="signal peptide" evidence="3">
    <location>
        <begin position="1"/>
        <end position="16"/>
    </location>
</feature>
<evidence type="ECO:0000256" key="1">
    <source>
        <dbReference type="ARBA" id="ARBA00022460"/>
    </source>
</evidence>
<dbReference type="PANTHER" id="PTHR12236">
    <property type="entry name" value="STRUCTURAL CONTITUENT OF CUTICLE"/>
    <property type="match status" value="1"/>
</dbReference>
<sequence length="206" mass="22594">MYKIFAIVAFLAAANAGPIDHHHGATSFSSFNNDHSSVQHVPSAPAPLKYAAPSYYQAPAVAKQTVPVYHSAPAVHQYSAPTVHQYSAPTYSHGPVVAKQVYAAPVTKYVAAPAYKEEEQGPAQYEFAYVIEDPHTGDFHSQQEHRDEHNVQGQYSLHEADGTVRIVKYSDDGHGFNAVVEKQGEPTPAPVAYKNLVAPQYNQYHH</sequence>
<dbReference type="InterPro" id="IPR051217">
    <property type="entry name" value="Insect_Cuticle_Struc_Prot"/>
</dbReference>
<keyword evidence="1 2" id="KW-0193">Cuticle</keyword>
<dbReference type="GO" id="GO:0031012">
    <property type="term" value="C:extracellular matrix"/>
    <property type="evidence" value="ECO:0007669"/>
    <property type="project" value="TreeGrafter"/>
</dbReference>
<keyword evidence="5" id="KW-1185">Reference proteome</keyword>
<organism evidence="4 5">
    <name type="scientific">Ceutorhynchus assimilis</name>
    <name type="common">cabbage seed weevil</name>
    <dbReference type="NCBI Taxonomy" id="467358"/>
    <lineage>
        <taxon>Eukaryota</taxon>
        <taxon>Metazoa</taxon>
        <taxon>Ecdysozoa</taxon>
        <taxon>Arthropoda</taxon>
        <taxon>Hexapoda</taxon>
        <taxon>Insecta</taxon>
        <taxon>Pterygota</taxon>
        <taxon>Neoptera</taxon>
        <taxon>Endopterygota</taxon>
        <taxon>Coleoptera</taxon>
        <taxon>Polyphaga</taxon>
        <taxon>Cucujiformia</taxon>
        <taxon>Curculionidae</taxon>
        <taxon>Ceutorhynchinae</taxon>
        <taxon>Ceutorhynchus</taxon>
    </lineage>
</organism>
<evidence type="ECO:0000313" key="4">
    <source>
        <dbReference type="EMBL" id="CAG9771833.1"/>
    </source>
</evidence>
<proteinExistence type="predicted"/>
<evidence type="ECO:0008006" key="6">
    <source>
        <dbReference type="Google" id="ProtNLM"/>
    </source>
</evidence>
<dbReference type="PROSITE" id="PS51155">
    <property type="entry name" value="CHIT_BIND_RR_2"/>
    <property type="match status" value="1"/>
</dbReference>
<accession>A0A9N9QRE3</accession>
<name>A0A9N9QRE3_9CUCU</name>
<dbReference type="InterPro" id="IPR000618">
    <property type="entry name" value="Insect_cuticle"/>
</dbReference>